<evidence type="ECO:0000256" key="2">
    <source>
        <dbReference type="ARBA" id="ARBA00008445"/>
    </source>
</evidence>
<evidence type="ECO:0000256" key="7">
    <source>
        <dbReference type="ARBA" id="ARBA00022989"/>
    </source>
</evidence>
<evidence type="ECO:0000256" key="4">
    <source>
        <dbReference type="ARBA" id="ARBA00022475"/>
    </source>
</evidence>
<evidence type="ECO:0000256" key="8">
    <source>
        <dbReference type="ARBA" id="ARBA00023010"/>
    </source>
</evidence>
<protein>
    <recommendedName>
        <fullName evidence="10">Protein-export membrane protein SecG</fullName>
    </recommendedName>
</protein>
<comment type="function">
    <text evidence="10">Involved in protein export. Participates in an early event of protein translocation.</text>
</comment>
<evidence type="ECO:0000256" key="6">
    <source>
        <dbReference type="ARBA" id="ARBA00022927"/>
    </source>
</evidence>
<dbReference type="PANTHER" id="PTHR34182:SF1">
    <property type="entry name" value="PROTEIN-EXPORT MEMBRANE PROTEIN SECG"/>
    <property type="match status" value="1"/>
</dbReference>
<dbReference type="RefSeq" id="WP_177671469.1">
    <property type="nucleotide sequence ID" value="NZ_JACRSY010000003.1"/>
</dbReference>
<comment type="subcellular location">
    <subcellularLocation>
        <location evidence="1 10">Cell membrane</location>
        <topology evidence="1 10">Multi-pass membrane protein</topology>
    </subcellularLocation>
</comment>
<name>A0A926IDE1_9FIRM</name>
<dbReference type="PANTHER" id="PTHR34182">
    <property type="entry name" value="PROTEIN-EXPORT MEMBRANE PROTEIN SECG"/>
    <property type="match status" value="1"/>
</dbReference>
<gene>
    <name evidence="11" type="primary">secG</name>
    <name evidence="11" type="ORF">H8718_02820</name>
</gene>
<dbReference type="GO" id="GO:0015450">
    <property type="term" value="F:protein-transporting ATPase activity"/>
    <property type="evidence" value="ECO:0007669"/>
    <property type="project" value="UniProtKB-UniRule"/>
</dbReference>
<comment type="similarity">
    <text evidence="2 10">Belongs to the SecG family.</text>
</comment>
<keyword evidence="9 10" id="KW-0472">Membrane</keyword>
<keyword evidence="5 10" id="KW-0812">Transmembrane</keyword>
<comment type="caution">
    <text evidence="11">The sequence shown here is derived from an EMBL/GenBank/DDBJ whole genome shotgun (WGS) entry which is preliminary data.</text>
</comment>
<evidence type="ECO:0000256" key="10">
    <source>
        <dbReference type="RuleBase" id="RU365087"/>
    </source>
</evidence>
<dbReference type="PRINTS" id="PR01651">
    <property type="entry name" value="SECGEXPORT"/>
</dbReference>
<proteinExistence type="inferred from homology"/>
<dbReference type="EMBL" id="JACRSY010000003">
    <property type="protein sequence ID" value="MBC8578466.1"/>
    <property type="molecule type" value="Genomic_DNA"/>
</dbReference>
<dbReference type="GO" id="GO:0043952">
    <property type="term" value="P:protein transport by the Sec complex"/>
    <property type="evidence" value="ECO:0007669"/>
    <property type="project" value="TreeGrafter"/>
</dbReference>
<feature type="transmembrane region" description="Helical" evidence="10">
    <location>
        <begin position="59"/>
        <end position="77"/>
    </location>
</feature>
<evidence type="ECO:0000256" key="1">
    <source>
        <dbReference type="ARBA" id="ARBA00004651"/>
    </source>
</evidence>
<keyword evidence="3 10" id="KW-0813">Transport</keyword>
<dbReference type="Proteomes" id="UP000655830">
    <property type="component" value="Unassembled WGS sequence"/>
</dbReference>
<evidence type="ECO:0000313" key="12">
    <source>
        <dbReference type="Proteomes" id="UP000655830"/>
    </source>
</evidence>
<evidence type="ECO:0000313" key="11">
    <source>
        <dbReference type="EMBL" id="MBC8578466.1"/>
    </source>
</evidence>
<evidence type="ECO:0000256" key="9">
    <source>
        <dbReference type="ARBA" id="ARBA00023136"/>
    </source>
</evidence>
<evidence type="ECO:0000256" key="5">
    <source>
        <dbReference type="ARBA" id="ARBA00022692"/>
    </source>
</evidence>
<dbReference type="AlphaFoldDB" id="A0A926IDE1"/>
<dbReference type="Pfam" id="PF03840">
    <property type="entry name" value="SecG"/>
    <property type="match status" value="1"/>
</dbReference>
<organism evidence="11 12">
    <name type="scientific">Zhenhengia yiwuensis</name>
    <dbReference type="NCBI Taxonomy" id="2763666"/>
    <lineage>
        <taxon>Bacteria</taxon>
        <taxon>Bacillati</taxon>
        <taxon>Bacillota</taxon>
        <taxon>Clostridia</taxon>
        <taxon>Lachnospirales</taxon>
        <taxon>Lachnospiraceae</taxon>
        <taxon>Zhenhengia</taxon>
    </lineage>
</organism>
<feature type="transmembrane region" description="Helical" evidence="10">
    <location>
        <begin position="6"/>
        <end position="25"/>
    </location>
</feature>
<keyword evidence="8 10" id="KW-0811">Translocation</keyword>
<dbReference type="NCBIfam" id="TIGR00810">
    <property type="entry name" value="secG"/>
    <property type="match status" value="1"/>
</dbReference>
<accession>A0A926IDE1</accession>
<sequence length="78" mass="8473">MDILQMVVAGVYVLAAIAIIVVVLLQEGKSAGLGAAFATNQESYWNKNKKHTLEGRFELWTKITAGVFVVLAIVLNII</sequence>
<keyword evidence="6 10" id="KW-0653">Protein transport</keyword>
<keyword evidence="4 10" id="KW-1003">Cell membrane</keyword>
<dbReference type="GO" id="GO:0005886">
    <property type="term" value="C:plasma membrane"/>
    <property type="evidence" value="ECO:0007669"/>
    <property type="project" value="UniProtKB-SubCell"/>
</dbReference>
<dbReference type="GO" id="GO:0009306">
    <property type="term" value="P:protein secretion"/>
    <property type="evidence" value="ECO:0007669"/>
    <property type="project" value="UniProtKB-UniRule"/>
</dbReference>
<keyword evidence="12" id="KW-1185">Reference proteome</keyword>
<dbReference type="GO" id="GO:0065002">
    <property type="term" value="P:intracellular protein transmembrane transport"/>
    <property type="evidence" value="ECO:0007669"/>
    <property type="project" value="TreeGrafter"/>
</dbReference>
<dbReference type="InterPro" id="IPR004692">
    <property type="entry name" value="SecG"/>
</dbReference>
<keyword evidence="7 10" id="KW-1133">Transmembrane helix</keyword>
<evidence type="ECO:0000256" key="3">
    <source>
        <dbReference type="ARBA" id="ARBA00022448"/>
    </source>
</evidence>
<reference evidence="11" key="1">
    <citation type="submission" date="2020-08" db="EMBL/GenBank/DDBJ databases">
        <title>Genome public.</title>
        <authorList>
            <person name="Liu C."/>
            <person name="Sun Q."/>
        </authorList>
    </citation>
    <scope>NUCLEOTIDE SEQUENCE</scope>
    <source>
        <strain evidence="11">NSJ-12</strain>
    </source>
</reference>